<evidence type="ECO:0000313" key="3">
    <source>
        <dbReference type="EMBL" id="OBR94607.1"/>
    </source>
</evidence>
<evidence type="ECO:0000313" key="5">
    <source>
        <dbReference type="Proteomes" id="UP000093694"/>
    </source>
</evidence>
<reference evidence="2 4" key="1">
    <citation type="journal article" date="2015" name="Biotechnol. Bioeng.">
        <title>Genome sequence and phenotypic characterization of Caulobacter segnis.</title>
        <authorList>
            <person name="Patel S."/>
            <person name="Fletcher B."/>
            <person name="Scott D.C."/>
            <person name="Ely B."/>
        </authorList>
    </citation>
    <scope>NUCLEOTIDE SEQUENCE [LARGE SCALE GENOMIC DNA]</scope>
    <source>
        <strain evidence="2 4">PS02</strain>
    </source>
</reference>
<dbReference type="Proteomes" id="UP000077384">
    <property type="component" value="Unassembled WGS sequence"/>
</dbReference>
<dbReference type="SMR" id="A0A166SRH1"/>
<name>A0A166SRH1_9CLOT</name>
<keyword evidence="5" id="KW-1185">Reference proteome</keyword>
<accession>A0A166SRH1</accession>
<dbReference type="InterPro" id="IPR021778">
    <property type="entry name" value="Se/S_carrier-like"/>
</dbReference>
<dbReference type="EMBL" id="LITQ01000018">
    <property type="protein sequence ID" value="OAA92681.1"/>
    <property type="molecule type" value="Genomic_DNA"/>
</dbReference>
<dbReference type="PATRIC" id="fig|1705578.3.peg.1160"/>
<reference evidence="3 5" key="2">
    <citation type="journal article" date="2016" name="Front. Microbiol.">
        <title>Industrial Acetogenic Biocatalysts: A Comparative Metabolic and Genomic Analysis.</title>
        <authorList>
            <person name="Bengelsdorf F."/>
            <person name="Poehlein A."/>
            <person name="Sonja S."/>
            <person name="Erz C."/>
            <person name="Hummel T."/>
            <person name="Hoffmeister S."/>
            <person name="Daniel R."/>
            <person name="Durre P."/>
        </authorList>
    </citation>
    <scope>NUCLEOTIDE SEQUENCE [LARGE SCALE GENOMIC DNA]</scope>
    <source>
        <strain evidence="3 5">PTA-10522</strain>
    </source>
</reference>
<protein>
    <recommendedName>
        <fullName evidence="1">Putative Se/S carrier protein-like domain-containing protein</fullName>
    </recommendedName>
</protein>
<evidence type="ECO:0000259" key="1">
    <source>
        <dbReference type="Pfam" id="PF11823"/>
    </source>
</evidence>
<dbReference type="Pfam" id="PF11823">
    <property type="entry name" value="Se_S_carrier"/>
    <property type="match status" value="1"/>
</dbReference>
<dbReference type="RefSeq" id="WP_013240199.1">
    <property type="nucleotide sequence ID" value="NZ_LITQ01000018.1"/>
</dbReference>
<sequence length="83" mass="9651">MSNKRYYILFPSHTEGIKMEKLLKGSKLEYTIVPTPREISSCCGISIMYNKKDEEEIKLMAQQHNVKTLGFHCVDKKIVNPYL</sequence>
<dbReference type="Proteomes" id="UP000093694">
    <property type="component" value="Unassembled WGS sequence"/>
</dbReference>
<feature type="domain" description="Putative Se/S carrier protein-like" evidence="1">
    <location>
        <begin position="5"/>
        <end position="72"/>
    </location>
</feature>
<dbReference type="AlphaFoldDB" id="A0A166SRH1"/>
<comment type="caution">
    <text evidence="2">The sequence shown here is derived from an EMBL/GenBank/DDBJ whole genome shotgun (WGS) entry which is preliminary data.</text>
</comment>
<dbReference type="EMBL" id="LROR01000041">
    <property type="protein sequence ID" value="OBR94607.1"/>
    <property type="molecule type" value="Genomic_DNA"/>
</dbReference>
<evidence type="ECO:0000313" key="2">
    <source>
        <dbReference type="EMBL" id="OAA92681.1"/>
    </source>
</evidence>
<organism evidence="2 4">
    <name type="scientific">Clostridium coskatii</name>
    <dbReference type="NCBI Taxonomy" id="1705578"/>
    <lineage>
        <taxon>Bacteria</taxon>
        <taxon>Bacillati</taxon>
        <taxon>Bacillota</taxon>
        <taxon>Clostridia</taxon>
        <taxon>Eubacteriales</taxon>
        <taxon>Clostridiaceae</taxon>
        <taxon>Clostridium</taxon>
    </lineage>
</organism>
<evidence type="ECO:0000313" key="4">
    <source>
        <dbReference type="Proteomes" id="UP000077384"/>
    </source>
</evidence>
<proteinExistence type="predicted"/>
<gene>
    <name evidence="3" type="ORF">CLCOS_18460</name>
    <name evidence="2" type="ORF">WX73_00773</name>
</gene>